<proteinExistence type="predicted"/>
<protein>
    <submittedName>
        <fullName evidence="1">Uncharacterized protein</fullName>
    </submittedName>
</protein>
<evidence type="ECO:0000313" key="1">
    <source>
        <dbReference type="EMBL" id="OWZ17566.1"/>
    </source>
</evidence>
<name>A0A225WIN4_9STRA</name>
<dbReference type="Proteomes" id="UP000198211">
    <property type="component" value="Unassembled WGS sequence"/>
</dbReference>
<dbReference type="AlphaFoldDB" id="A0A225WIN4"/>
<gene>
    <name evidence="1" type="ORF">PHMEG_0008482</name>
</gene>
<comment type="caution">
    <text evidence="1">The sequence shown here is derived from an EMBL/GenBank/DDBJ whole genome shotgun (WGS) entry which is preliminary data.</text>
</comment>
<evidence type="ECO:0000313" key="2">
    <source>
        <dbReference type="Proteomes" id="UP000198211"/>
    </source>
</evidence>
<dbReference type="OrthoDB" id="167584at2759"/>
<keyword evidence="2" id="KW-1185">Reference proteome</keyword>
<reference evidence="2" key="1">
    <citation type="submission" date="2017-03" db="EMBL/GenBank/DDBJ databases">
        <title>Phytopthora megakarya and P. palmivora, two closely related causual agents of cacao black pod achieved similar genome size and gene model numbers by different mechanisms.</title>
        <authorList>
            <person name="Ali S."/>
            <person name="Shao J."/>
            <person name="Larry D.J."/>
            <person name="Kronmiller B."/>
            <person name="Shen D."/>
            <person name="Strem M.D."/>
            <person name="Melnick R.L."/>
            <person name="Guiltinan M.J."/>
            <person name="Tyler B.M."/>
            <person name="Meinhardt L.W."/>
            <person name="Bailey B.A."/>
        </authorList>
    </citation>
    <scope>NUCLEOTIDE SEQUENCE [LARGE SCALE GENOMIC DNA]</scope>
    <source>
        <strain evidence="2">zdho120</strain>
    </source>
</reference>
<organism evidence="1 2">
    <name type="scientific">Phytophthora megakarya</name>
    <dbReference type="NCBI Taxonomy" id="4795"/>
    <lineage>
        <taxon>Eukaryota</taxon>
        <taxon>Sar</taxon>
        <taxon>Stramenopiles</taxon>
        <taxon>Oomycota</taxon>
        <taxon>Peronosporomycetes</taxon>
        <taxon>Peronosporales</taxon>
        <taxon>Peronosporaceae</taxon>
        <taxon>Phytophthora</taxon>
    </lineage>
</organism>
<sequence length="111" mass="13449">MTIQAGWTDKMKIYEFKTKLSPATRNRLDQLRRRVRTDCGRLAREFKREYCKSRVSDSEKYYTMKQYKAEAALAFLYHLNLAAERADVKFRKSERRCEQHIKRFIKNLTDM</sequence>
<accession>A0A225WIN4</accession>
<dbReference type="EMBL" id="NBNE01000733">
    <property type="protein sequence ID" value="OWZ17566.1"/>
    <property type="molecule type" value="Genomic_DNA"/>
</dbReference>